<proteinExistence type="predicted"/>
<dbReference type="OrthoDB" id="5517555at2"/>
<dbReference type="RefSeq" id="WP_073472193.1">
    <property type="nucleotide sequence ID" value="NZ_FQZU01000001.1"/>
</dbReference>
<organism evidence="2 3">
    <name type="scientific">Desulfatibacillum alkenivorans DSM 16219</name>
    <dbReference type="NCBI Taxonomy" id="1121393"/>
    <lineage>
        <taxon>Bacteria</taxon>
        <taxon>Pseudomonadati</taxon>
        <taxon>Thermodesulfobacteriota</taxon>
        <taxon>Desulfobacteria</taxon>
        <taxon>Desulfobacterales</taxon>
        <taxon>Desulfatibacillaceae</taxon>
        <taxon>Desulfatibacillum</taxon>
    </lineage>
</organism>
<keyword evidence="3" id="KW-1185">Reference proteome</keyword>
<feature type="domain" description="Carrier" evidence="1">
    <location>
        <begin position="1"/>
        <end position="81"/>
    </location>
</feature>
<gene>
    <name evidence="2" type="ORF">SAMN02745216_00319</name>
</gene>
<protein>
    <submittedName>
        <fullName evidence="2">Acyl carrier protein</fullName>
    </submittedName>
</protein>
<evidence type="ECO:0000313" key="3">
    <source>
        <dbReference type="Proteomes" id="UP000183994"/>
    </source>
</evidence>
<accession>A0A1M6CSV8</accession>
<dbReference type="EMBL" id="FQZU01000001">
    <property type="protein sequence ID" value="SHI64175.1"/>
    <property type="molecule type" value="Genomic_DNA"/>
</dbReference>
<name>A0A1M6CSV8_9BACT</name>
<dbReference type="PROSITE" id="PS50075">
    <property type="entry name" value="CARRIER"/>
    <property type="match status" value="1"/>
</dbReference>
<dbReference type="SUPFAM" id="SSF47336">
    <property type="entry name" value="ACP-like"/>
    <property type="match status" value="1"/>
</dbReference>
<evidence type="ECO:0000259" key="1">
    <source>
        <dbReference type="PROSITE" id="PS50075"/>
    </source>
</evidence>
<reference evidence="3" key="1">
    <citation type="submission" date="2016-11" db="EMBL/GenBank/DDBJ databases">
        <authorList>
            <person name="Varghese N."/>
            <person name="Submissions S."/>
        </authorList>
    </citation>
    <scope>NUCLEOTIDE SEQUENCE [LARGE SCALE GENOMIC DNA]</scope>
    <source>
        <strain evidence="3">DSM 16219</strain>
    </source>
</reference>
<dbReference type="Proteomes" id="UP000183994">
    <property type="component" value="Unassembled WGS sequence"/>
</dbReference>
<dbReference type="AlphaFoldDB" id="A0A1M6CSV8"/>
<dbReference type="Gene3D" id="1.10.1200.10">
    <property type="entry name" value="ACP-like"/>
    <property type="match status" value="1"/>
</dbReference>
<evidence type="ECO:0000313" key="2">
    <source>
        <dbReference type="EMBL" id="SHI64175.1"/>
    </source>
</evidence>
<sequence length="88" mass="9760">MELQQVFDKMVEILKPFVKDPAALANADKDTHLIDDLKVNSARMVDIIIESEDAFEVEIDDDEADSIETIGDAVRVIMGKMDPIANPS</sequence>
<dbReference type="InterPro" id="IPR036736">
    <property type="entry name" value="ACP-like_sf"/>
</dbReference>
<dbReference type="STRING" id="1121393.SAMN02745216_00319"/>
<dbReference type="InterPro" id="IPR009081">
    <property type="entry name" value="PP-bd_ACP"/>
</dbReference>